<dbReference type="Proteomes" id="UP001187531">
    <property type="component" value="Unassembled WGS sequence"/>
</dbReference>
<keyword evidence="2" id="KW-1185">Reference proteome</keyword>
<protein>
    <recommendedName>
        <fullName evidence="3">Reverse transcriptase</fullName>
    </recommendedName>
</protein>
<dbReference type="EMBL" id="JAVRJZ010000007">
    <property type="protein sequence ID" value="KAK2720668.1"/>
    <property type="molecule type" value="Genomic_DNA"/>
</dbReference>
<gene>
    <name evidence="1" type="ORF">QYM36_004526</name>
</gene>
<evidence type="ECO:0000313" key="1">
    <source>
        <dbReference type="EMBL" id="KAK2720668.1"/>
    </source>
</evidence>
<dbReference type="AlphaFoldDB" id="A0AA88I0H7"/>
<proteinExistence type="predicted"/>
<comment type="caution">
    <text evidence="1">The sequence shown here is derived from an EMBL/GenBank/DDBJ whole genome shotgun (WGS) entry which is preliminary data.</text>
</comment>
<name>A0AA88I0H7_ARTSF</name>
<dbReference type="GO" id="GO:0071897">
    <property type="term" value="P:DNA biosynthetic process"/>
    <property type="evidence" value="ECO:0007669"/>
    <property type="project" value="UniProtKB-ARBA"/>
</dbReference>
<organism evidence="1 2">
    <name type="scientific">Artemia franciscana</name>
    <name type="common">Brine shrimp</name>
    <name type="synonym">Artemia sanfranciscana</name>
    <dbReference type="NCBI Taxonomy" id="6661"/>
    <lineage>
        <taxon>Eukaryota</taxon>
        <taxon>Metazoa</taxon>
        <taxon>Ecdysozoa</taxon>
        <taxon>Arthropoda</taxon>
        <taxon>Crustacea</taxon>
        <taxon>Branchiopoda</taxon>
        <taxon>Anostraca</taxon>
        <taxon>Artemiidae</taxon>
        <taxon>Artemia</taxon>
    </lineage>
</organism>
<dbReference type="InterPro" id="IPR043128">
    <property type="entry name" value="Rev_trsase/Diguanyl_cyclase"/>
</dbReference>
<dbReference type="InterPro" id="IPR043502">
    <property type="entry name" value="DNA/RNA_pol_sf"/>
</dbReference>
<dbReference type="Gene3D" id="3.30.70.270">
    <property type="match status" value="1"/>
</dbReference>
<evidence type="ECO:0000313" key="2">
    <source>
        <dbReference type="Proteomes" id="UP001187531"/>
    </source>
</evidence>
<accession>A0AA88I0H7</accession>
<dbReference type="SUPFAM" id="SSF56672">
    <property type="entry name" value="DNA/RNA polymerases"/>
    <property type="match status" value="1"/>
</dbReference>
<reference evidence="1" key="1">
    <citation type="submission" date="2023-07" db="EMBL/GenBank/DDBJ databases">
        <title>Chromosome-level genome assembly of Artemia franciscana.</title>
        <authorList>
            <person name="Jo E."/>
        </authorList>
    </citation>
    <scope>NUCLEOTIDE SEQUENCE</scope>
    <source>
        <tissue evidence="1">Whole body</tissue>
    </source>
</reference>
<evidence type="ECO:0008006" key="3">
    <source>
        <dbReference type="Google" id="ProtNLM"/>
    </source>
</evidence>
<sequence>MEEAFEGIDIGLIIDNIAGMGATNENHDRKLAEVLLRAKEKGVKFNRDKCIFDDTSIPYFGHILTEGVKPDPNKTSYTRHASP</sequence>